<feature type="region of interest" description="Disordered" evidence="1">
    <location>
        <begin position="1"/>
        <end position="37"/>
    </location>
</feature>
<proteinExistence type="predicted"/>
<comment type="caution">
    <text evidence="2">The sequence shown here is derived from an EMBL/GenBank/DDBJ whole genome shotgun (WGS) entry which is preliminary data.</text>
</comment>
<protein>
    <submittedName>
        <fullName evidence="2">Uncharacterized protein</fullName>
    </submittedName>
</protein>
<organism evidence="2 3">
    <name type="scientific">Heterodera trifolii</name>
    <dbReference type="NCBI Taxonomy" id="157864"/>
    <lineage>
        <taxon>Eukaryota</taxon>
        <taxon>Metazoa</taxon>
        <taxon>Ecdysozoa</taxon>
        <taxon>Nematoda</taxon>
        <taxon>Chromadorea</taxon>
        <taxon>Rhabditida</taxon>
        <taxon>Tylenchina</taxon>
        <taxon>Tylenchomorpha</taxon>
        <taxon>Tylenchoidea</taxon>
        <taxon>Heteroderidae</taxon>
        <taxon>Heteroderinae</taxon>
        <taxon>Heterodera</taxon>
    </lineage>
</organism>
<dbReference type="Proteomes" id="UP001620626">
    <property type="component" value="Unassembled WGS sequence"/>
</dbReference>
<feature type="compositionally biased region" description="Low complexity" evidence="1">
    <location>
        <begin position="1"/>
        <end position="27"/>
    </location>
</feature>
<dbReference type="AlphaFoldDB" id="A0ABD2L0H3"/>
<reference evidence="2 3" key="1">
    <citation type="submission" date="2024-10" db="EMBL/GenBank/DDBJ databases">
        <authorList>
            <person name="Kim D."/>
        </authorList>
    </citation>
    <scope>NUCLEOTIDE SEQUENCE [LARGE SCALE GENOMIC DNA]</scope>
    <source>
        <strain evidence="2">BH-2024</strain>
    </source>
</reference>
<evidence type="ECO:0000313" key="2">
    <source>
        <dbReference type="EMBL" id="KAL3108648.1"/>
    </source>
</evidence>
<name>A0ABD2L0H3_9BILA</name>
<gene>
    <name evidence="2" type="ORF">niasHT_013672</name>
</gene>
<accession>A0ABD2L0H3</accession>
<evidence type="ECO:0000256" key="1">
    <source>
        <dbReference type="SAM" id="MobiDB-lite"/>
    </source>
</evidence>
<evidence type="ECO:0000313" key="3">
    <source>
        <dbReference type="Proteomes" id="UP001620626"/>
    </source>
</evidence>
<sequence>MNSSAANSSNSVASSTASSTTTATAVTKLAPPPRPRCAANSAANSQLGCFAVVAAHLIDVADTSGVGNDMPNNCSVSQQQQQQQLAASSSLASSSAAQCNSSSLSSLDDPYQQCASSTAIANKLQEDQMLLCGGVHQVHRNQATAIVLLGAMGAEFPSGLQRNTDIVPCHGTVLARAVAGARIAAASRQFAAAPGGHRFVGPRLCALAAPFGPVQNHFGPSQFGFRSRCDFCLASPQKPDACKNSKACAVTRSLCRGYPLPMRLASTSDHPTARIQSPLIRATARSRRSDSSIASDLSLLKQRLTVRSCSLAIAKFGYTHQIPYRHNFSFFQIFNGRPLLHPQHAQSWSYLVAKMGAIIVARNCDASIGTTPPIVRQCSAPPCAEFTALFIFIGHGKIFGRLRQRQDAKKSVFGNTQQTLSGDFPVIRPGGRFTSRSVPDWWWINSKSLTMIAAPNGKENQALTI</sequence>
<keyword evidence="3" id="KW-1185">Reference proteome</keyword>
<dbReference type="EMBL" id="JBICBT010000589">
    <property type="protein sequence ID" value="KAL3108648.1"/>
    <property type="molecule type" value="Genomic_DNA"/>
</dbReference>